<dbReference type="Gene3D" id="3.30.70.1170">
    <property type="entry name" value="Sun protein, domain 3"/>
    <property type="match status" value="1"/>
</dbReference>
<protein>
    <submittedName>
        <fullName evidence="8">NOL1/NOP2/sun domain protein</fullName>
    </submittedName>
</protein>
<evidence type="ECO:0000313" key="9">
    <source>
        <dbReference type="Proteomes" id="UP000019374"/>
    </source>
</evidence>
<dbReference type="PROSITE" id="PS51686">
    <property type="entry name" value="SAM_MT_RSMB_NOP"/>
    <property type="match status" value="1"/>
</dbReference>
<gene>
    <name evidence="8" type="ORF">OCS_01509</name>
</gene>
<feature type="compositionally biased region" description="Basic and acidic residues" evidence="6">
    <location>
        <begin position="362"/>
        <end position="374"/>
    </location>
</feature>
<dbReference type="PANTHER" id="PTHR22807">
    <property type="entry name" value="NOP2 YEAST -RELATED NOL1/NOP2/FMU SUN DOMAIN-CONTAINING"/>
    <property type="match status" value="1"/>
</dbReference>
<feature type="region of interest" description="Disordered" evidence="6">
    <location>
        <begin position="504"/>
        <end position="750"/>
    </location>
</feature>
<proteinExistence type="inferred from homology"/>
<dbReference type="Pfam" id="PF01189">
    <property type="entry name" value="Methyltr_RsmB-F"/>
    <property type="match status" value="1"/>
</dbReference>
<feature type="binding site" evidence="5">
    <location>
        <position position="269"/>
    </location>
    <ligand>
        <name>S-adenosyl-L-methionine</name>
        <dbReference type="ChEBI" id="CHEBI:59789"/>
    </ligand>
</feature>
<dbReference type="Pfam" id="PF21148">
    <property type="entry name" value="NSUN5_fdxn-like"/>
    <property type="match status" value="1"/>
</dbReference>
<comment type="similarity">
    <text evidence="5">Belongs to the class I-like SAM-binding methyltransferase superfamily. RsmB/NOP family.</text>
</comment>
<dbReference type="Pfam" id="PF21153">
    <property type="entry name" value="NSUN5_N"/>
    <property type="match status" value="1"/>
</dbReference>
<dbReference type="EMBL" id="KE652267">
    <property type="protein sequence ID" value="EQL02771.1"/>
    <property type="molecule type" value="Genomic_DNA"/>
</dbReference>
<dbReference type="InterPro" id="IPR048889">
    <property type="entry name" value="NSUN5_RCM1_N"/>
</dbReference>
<sequence length="750" mass="80843">MSLYHEAAQVLSAPWSEGGSLKSRIFGRRDIKSQPNQLYALVLETSKWSAVVKEVIEATELLKHERKLSPVLSLLLVHDLLLTKGGIALPQSHGLRASVERHRGRLKSELTRARLRRKEVSLEALREQIERDAAGEEAGYPRWVRINSLHSSIEEQLESTFSAYARAESIADVVSKPGKHLYIDPHVPNLVAVTPSLDMSKTDAYSSGKIILQDKASCFPAYLLDPRSEDGDVVDACAAPGNKTTHLASILHQHSPEFASKPQMIFAFEKDTRRAQTLEKMVRIAGSKSMTRIGFGQDFLQVDPQDAKFKDVGALLLDPSCSGSGIIGRDSMPELHLPGAPCEHAARGAAGPSKTRKRKLSQVRDESDKVMRDDDGNETVINSETDLAARLEALSSFQLMLLLHAFQFPAAKKVTYSTCSIYSEENEAVVMAALQSDVARRRGWRILLRDKQVGGMKEWPVRGLVGACGGDAAVADGCIRSQKDDGRGVMGFFVAGFIRDGARDGARDGSRDGARDGSRDGARDGSRDGARDGSRDGARDGSRDGARDGSRDGARDGSRDGARDGSRDGARDGSRDGARDGSRDGARDGSRDGARDGSRDGARDGSRDGARDGSRDGARDGSRDGARDGSRDGARDGSRDGARDGSRDGARDGSRDGARDGSRDGARDGSRDGARDGSRDEDSSPKTVAAEEEGPYLRDEDGRIVRDVMGMPALKSNGEPVRLDPREDADRGGRSSGDGDESDEWNGFGD</sequence>
<dbReference type="GO" id="GO:0005730">
    <property type="term" value="C:nucleolus"/>
    <property type="evidence" value="ECO:0007669"/>
    <property type="project" value="TreeGrafter"/>
</dbReference>
<feature type="region of interest" description="Disordered" evidence="6">
    <location>
        <begin position="343"/>
        <end position="377"/>
    </location>
</feature>
<keyword evidence="3 5" id="KW-0949">S-adenosyl-L-methionine</keyword>
<feature type="compositionally biased region" description="Basic and acidic residues" evidence="6">
    <location>
        <begin position="695"/>
        <end position="706"/>
    </location>
</feature>
<feature type="binding site" evidence="5">
    <location>
        <position position="318"/>
    </location>
    <ligand>
        <name>S-adenosyl-L-methionine</name>
        <dbReference type="ChEBI" id="CHEBI:59789"/>
    </ligand>
</feature>
<dbReference type="eggNOG" id="KOG2360">
    <property type="taxonomic scope" value="Eukaryota"/>
</dbReference>
<dbReference type="SUPFAM" id="SSF53335">
    <property type="entry name" value="S-adenosyl-L-methionine-dependent methyltransferases"/>
    <property type="match status" value="1"/>
</dbReference>
<evidence type="ECO:0000256" key="2">
    <source>
        <dbReference type="ARBA" id="ARBA00022679"/>
    </source>
</evidence>
<dbReference type="InterPro" id="IPR023267">
    <property type="entry name" value="RCMT"/>
</dbReference>
<dbReference type="HOGENOM" id="CLU_005316_7_4_1"/>
<dbReference type="AlphaFoldDB" id="T5AK35"/>
<evidence type="ECO:0000256" key="5">
    <source>
        <dbReference type="PROSITE-ProRule" id="PRU01023"/>
    </source>
</evidence>
<dbReference type="Proteomes" id="UP000019374">
    <property type="component" value="Unassembled WGS sequence"/>
</dbReference>
<dbReference type="InterPro" id="IPR029063">
    <property type="entry name" value="SAM-dependent_MTases_sf"/>
</dbReference>
<feature type="binding site" evidence="5">
    <location>
        <position position="298"/>
    </location>
    <ligand>
        <name>S-adenosyl-L-methionine</name>
        <dbReference type="ChEBI" id="CHEBI:59789"/>
    </ligand>
</feature>
<dbReference type="InterPro" id="IPR049561">
    <property type="entry name" value="NSUN5_7_fdxn-like"/>
</dbReference>
<feature type="active site" description="Nucleophile" evidence="5">
    <location>
        <position position="419"/>
    </location>
</feature>
<name>T5AK35_OPHSC</name>
<dbReference type="InterPro" id="IPR049560">
    <property type="entry name" value="MeTrfase_RsmB-F_NOP2_cat"/>
</dbReference>
<keyword evidence="4 5" id="KW-0694">RNA-binding</keyword>
<evidence type="ECO:0000256" key="1">
    <source>
        <dbReference type="ARBA" id="ARBA00022603"/>
    </source>
</evidence>
<feature type="compositionally biased region" description="Basic and acidic residues" evidence="6">
    <location>
        <begin position="504"/>
        <end position="684"/>
    </location>
</feature>
<dbReference type="GO" id="GO:0008173">
    <property type="term" value="F:RNA methyltransferase activity"/>
    <property type="evidence" value="ECO:0007669"/>
    <property type="project" value="InterPro"/>
</dbReference>
<feature type="binding site" evidence="5">
    <location>
        <begin position="237"/>
        <end position="243"/>
    </location>
    <ligand>
        <name>S-adenosyl-L-methionine</name>
        <dbReference type="ChEBI" id="CHEBI:59789"/>
    </ligand>
</feature>
<evidence type="ECO:0000313" key="8">
    <source>
        <dbReference type="EMBL" id="EQL02771.1"/>
    </source>
</evidence>
<evidence type="ECO:0000256" key="6">
    <source>
        <dbReference type="SAM" id="MobiDB-lite"/>
    </source>
</evidence>
<organism evidence="8 9">
    <name type="scientific">Ophiocordyceps sinensis (strain Co18 / CGMCC 3.14243)</name>
    <name type="common">Yarsagumba caterpillar fungus</name>
    <name type="synonym">Hirsutella sinensis</name>
    <dbReference type="NCBI Taxonomy" id="911162"/>
    <lineage>
        <taxon>Eukaryota</taxon>
        <taxon>Fungi</taxon>
        <taxon>Dikarya</taxon>
        <taxon>Ascomycota</taxon>
        <taxon>Pezizomycotina</taxon>
        <taxon>Sordariomycetes</taxon>
        <taxon>Hypocreomycetidae</taxon>
        <taxon>Hypocreales</taxon>
        <taxon>Ophiocordycipitaceae</taxon>
        <taxon>Ophiocordyceps</taxon>
    </lineage>
</organism>
<dbReference type="PANTHER" id="PTHR22807:SF4">
    <property type="entry name" value="28S RRNA (CYTOSINE-C(5))-METHYLTRANSFERASE"/>
    <property type="match status" value="1"/>
</dbReference>
<feature type="compositionally biased region" description="Basic and acidic residues" evidence="6">
    <location>
        <begin position="721"/>
        <end position="733"/>
    </location>
</feature>
<evidence type="ECO:0000256" key="3">
    <source>
        <dbReference type="ARBA" id="ARBA00022691"/>
    </source>
</evidence>
<feature type="domain" description="SAM-dependent MTase RsmB/NOP-type" evidence="7">
    <location>
        <begin position="132"/>
        <end position="500"/>
    </location>
</feature>
<dbReference type="OrthoDB" id="435282at2759"/>
<dbReference type="GO" id="GO:0070475">
    <property type="term" value="P:rRNA base methylation"/>
    <property type="evidence" value="ECO:0007669"/>
    <property type="project" value="TreeGrafter"/>
</dbReference>
<keyword evidence="2 5" id="KW-0808">Transferase</keyword>
<accession>T5AK35</accession>
<evidence type="ECO:0000259" key="7">
    <source>
        <dbReference type="PROSITE" id="PS51686"/>
    </source>
</evidence>
<dbReference type="GO" id="GO:0003723">
    <property type="term" value="F:RNA binding"/>
    <property type="evidence" value="ECO:0007669"/>
    <property type="project" value="UniProtKB-UniRule"/>
</dbReference>
<dbReference type="FunFam" id="3.30.70.1170:FF:000006">
    <property type="entry name" value="NOL1/NOP2/Sun domain family protein"/>
    <property type="match status" value="1"/>
</dbReference>
<dbReference type="PRINTS" id="PR02008">
    <property type="entry name" value="RCMTFAMILY"/>
</dbReference>
<keyword evidence="1 5" id="KW-0489">Methyltransferase</keyword>
<reference evidence="8 9" key="1">
    <citation type="journal article" date="2013" name="Chin. Sci. Bull.">
        <title>Genome survey uncovers the secrets of sex and lifestyle in caterpillar fungus.</title>
        <authorList>
            <person name="Hu X."/>
            <person name="Zhang Y."/>
            <person name="Xiao G."/>
            <person name="Zheng P."/>
            <person name="Xia Y."/>
            <person name="Zhang X."/>
            <person name="St Leger R.J."/>
            <person name="Liu X."/>
            <person name="Wang C."/>
        </authorList>
    </citation>
    <scope>NUCLEOTIDE SEQUENCE [LARGE SCALE GENOMIC DNA]</scope>
    <source>
        <strain evidence="9">Co18 / CGMCC 3.14243</strain>
        <tissue evidence="8">Fruit-body</tissue>
    </source>
</reference>
<dbReference type="Gene3D" id="3.40.50.150">
    <property type="entry name" value="Vaccinia Virus protein VP39"/>
    <property type="match status" value="1"/>
</dbReference>
<dbReference type="InterPro" id="IPR001678">
    <property type="entry name" value="MeTrfase_RsmB-F_NOP2_dom"/>
</dbReference>
<evidence type="ECO:0000256" key="4">
    <source>
        <dbReference type="ARBA" id="ARBA00022884"/>
    </source>
</evidence>